<gene>
    <name evidence="7" type="ORF">ACFFF7_07190</name>
</gene>
<evidence type="ECO:0000256" key="1">
    <source>
        <dbReference type="ARBA" id="ARBA00004141"/>
    </source>
</evidence>
<feature type="transmembrane region" description="Helical" evidence="6">
    <location>
        <begin position="83"/>
        <end position="100"/>
    </location>
</feature>
<dbReference type="EMBL" id="JBHLTL010000004">
    <property type="protein sequence ID" value="MFC0589193.1"/>
    <property type="molecule type" value="Genomic_DNA"/>
</dbReference>
<keyword evidence="4 6" id="KW-1133">Transmembrane helix</keyword>
<comment type="subcellular location">
    <subcellularLocation>
        <location evidence="1">Membrane</location>
        <topology evidence="1">Multi-pass membrane protein</topology>
    </subcellularLocation>
</comment>
<evidence type="ECO:0000313" key="7">
    <source>
        <dbReference type="EMBL" id="MFC0589193.1"/>
    </source>
</evidence>
<keyword evidence="5 6" id="KW-0472">Membrane</keyword>
<dbReference type="InterPro" id="IPR012506">
    <property type="entry name" value="TMEM86B-like"/>
</dbReference>
<feature type="transmembrane region" description="Helical" evidence="6">
    <location>
        <begin position="112"/>
        <end position="127"/>
    </location>
</feature>
<accession>A0ABV6PJD9</accession>
<organism evidence="7 8">
    <name type="scientific">Novosphingobium aquiterrae</name>
    <dbReference type="NCBI Taxonomy" id="624388"/>
    <lineage>
        <taxon>Bacteria</taxon>
        <taxon>Pseudomonadati</taxon>
        <taxon>Pseudomonadota</taxon>
        <taxon>Alphaproteobacteria</taxon>
        <taxon>Sphingomonadales</taxon>
        <taxon>Sphingomonadaceae</taxon>
        <taxon>Novosphingobium</taxon>
    </lineage>
</organism>
<comment type="caution">
    <text evidence="7">The sequence shown here is derived from an EMBL/GenBank/DDBJ whole genome shotgun (WGS) entry which is preliminary data.</text>
</comment>
<dbReference type="RefSeq" id="WP_379480690.1">
    <property type="nucleotide sequence ID" value="NZ_JBHLTL010000004.1"/>
</dbReference>
<keyword evidence="3 6" id="KW-0812">Transmembrane</keyword>
<keyword evidence="8" id="KW-1185">Reference proteome</keyword>
<evidence type="ECO:0000256" key="5">
    <source>
        <dbReference type="ARBA" id="ARBA00023136"/>
    </source>
</evidence>
<dbReference type="PANTHER" id="PTHR31885:SF6">
    <property type="entry name" value="GH04784P"/>
    <property type="match status" value="1"/>
</dbReference>
<evidence type="ECO:0000256" key="3">
    <source>
        <dbReference type="ARBA" id="ARBA00022692"/>
    </source>
</evidence>
<protein>
    <submittedName>
        <fullName evidence="7">Lysoplasmalogenase</fullName>
    </submittedName>
</protein>
<feature type="transmembrane region" description="Helical" evidence="6">
    <location>
        <begin position="12"/>
        <end position="27"/>
    </location>
</feature>
<comment type="similarity">
    <text evidence="2">Belongs to the TMEM86 family.</text>
</comment>
<evidence type="ECO:0000256" key="2">
    <source>
        <dbReference type="ARBA" id="ARBA00007375"/>
    </source>
</evidence>
<reference evidence="7 8" key="1">
    <citation type="submission" date="2024-09" db="EMBL/GenBank/DDBJ databases">
        <authorList>
            <person name="Sun Q."/>
            <person name="Mori K."/>
        </authorList>
    </citation>
    <scope>NUCLEOTIDE SEQUENCE [LARGE SCALE GENOMIC DNA]</scope>
    <source>
        <strain evidence="7 8">NCAIM B.02537</strain>
    </source>
</reference>
<dbReference type="Pfam" id="PF07947">
    <property type="entry name" value="YhhN"/>
    <property type="match status" value="1"/>
</dbReference>
<feature type="transmembrane region" description="Helical" evidence="6">
    <location>
        <begin position="163"/>
        <end position="181"/>
    </location>
</feature>
<name>A0ABV6PJD9_9SPHN</name>
<sequence>MPKRALIEKRPWLLASLVAGISFYFVKDSHLPGLYQMAWKGAGVALLAVYALVRHHGLDSRQIAAVMALGALGDVLIEIDMLYGALAFLAGHIVAIWLYARHRRSALSTSQRLLAILLVPTVVWIAWSLPGDPMERPGIALYSTGLAVMAAMAWTSNFSRYRVGIGAMMFVISDLLIFSRLGPLSASALPGLLIWPLYYFGQFLICTGVIGELRSRDSATKAAIRA</sequence>
<dbReference type="Proteomes" id="UP001589943">
    <property type="component" value="Unassembled WGS sequence"/>
</dbReference>
<evidence type="ECO:0000313" key="8">
    <source>
        <dbReference type="Proteomes" id="UP001589943"/>
    </source>
</evidence>
<feature type="transmembrane region" description="Helical" evidence="6">
    <location>
        <begin position="193"/>
        <end position="211"/>
    </location>
</feature>
<feature type="transmembrane region" description="Helical" evidence="6">
    <location>
        <begin position="139"/>
        <end position="156"/>
    </location>
</feature>
<evidence type="ECO:0000256" key="6">
    <source>
        <dbReference type="SAM" id="Phobius"/>
    </source>
</evidence>
<evidence type="ECO:0000256" key="4">
    <source>
        <dbReference type="ARBA" id="ARBA00022989"/>
    </source>
</evidence>
<proteinExistence type="inferred from homology"/>
<dbReference type="PANTHER" id="PTHR31885">
    <property type="entry name" value="GH04784P"/>
    <property type="match status" value="1"/>
</dbReference>